<evidence type="ECO:0000313" key="3">
    <source>
        <dbReference type="Proteomes" id="UP000702544"/>
    </source>
</evidence>
<sequence>MNDRISSGGEPPNGSENQPPRVDRPAVVLVTDDSLWVGRASEIIHDLGAVAETWEWSEAAGLSRPADALLVQVDARHCRRDVLSGWAERAWQPFCVVSLEPSRGATGCEAFLQGLGYERFLQPTGRDTYWTEIRENLISIIESGARLVPLVTKALATNDVSIVRMLSVAARMIPRQKTVATWADKLGLPGPQRLDDRFVDLRLPSPKRVLDTLRLLQVLEFAHRSSSRHSRDDLGRLFNYSSGDYLGKRARELAGCALGELRGMELNEVAVRCLTGA</sequence>
<evidence type="ECO:0000256" key="1">
    <source>
        <dbReference type="SAM" id="MobiDB-lite"/>
    </source>
</evidence>
<proteinExistence type="predicted"/>
<accession>A0AAE5CBK9</accession>
<gene>
    <name evidence="2" type="ORF">GWO12_06045</name>
</gene>
<protein>
    <submittedName>
        <fullName evidence="2">Uncharacterized protein</fullName>
    </submittedName>
</protein>
<dbReference type="AlphaFoldDB" id="A0AAE5CBK9"/>
<comment type="caution">
    <text evidence="2">The sequence shown here is derived from an EMBL/GenBank/DDBJ whole genome shotgun (WGS) entry which is preliminary data.</text>
</comment>
<reference evidence="2 3" key="1">
    <citation type="submission" date="2020-01" db="EMBL/GenBank/DDBJ databases">
        <title>Genomes assembled from Gulf of Kutch pelagic sediment metagenomes.</title>
        <authorList>
            <person name="Chandrashekar M."/>
            <person name="Mahajan M.S."/>
            <person name="Dave K.J."/>
            <person name="Vatsa P."/>
            <person name="Nathani N.M."/>
        </authorList>
    </citation>
    <scope>NUCLEOTIDE SEQUENCE [LARGE SCALE GENOMIC DNA]</scope>
    <source>
        <strain evidence="2">KS3-K002</strain>
    </source>
</reference>
<name>A0AAE5CBK9_9BACT</name>
<evidence type="ECO:0000313" key="2">
    <source>
        <dbReference type="EMBL" id="NIR74658.1"/>
    </source>
</evidence>
<dbReference type="Proteomes" id="UP000702544">
    <property type="component" value="Unassembled WGS sequence"/>
</dbReference>
<organism evidence="2 3">
    <name type="scientific">Candidatus Kutchimonas denitrificans</name>
    <dbReference type="NCBI Taxonomy" id="3056748"/>
    <lineage>
        <taxon>Bacteria</taxon>
        <taxon>Pseudomonadati</taxon>
        <taxon>Gemmatimonadota</taxon>
        <taxon>Gemmatimonadia</taxon>
        <taxon>Candidatus Palauibacterales</taxon>
        <taxon>Candidatus Palauibacteraceae</taxon>
        <taxon>Candidatus Kutchimonas</taxon>
    </lineage>
</organism>
<dbReference type="EMBL" id="JAACAK010000047">
    <property type="protein sequence ID" value="NIR74658.1"/>
    <property type="molecule type" value="Genomic_DNA"/>
</dbReference>
<feature type="region of interest" description="Disordered" evidence="1">
    <location>
        <begin position="1"/>
        <end position="24"/>
    </location>
</feature>